<organism evidence="4 5">
    <name type="scientific">Flaviflagellibacter deserti</name>
    <dbReference type="NCBI Taxonomy" id="2267266"/>
    <lineage>
        <taxon>Bacteria</taxon>
        <taxon>Pseudomonadati</taxon>
        <taxon>Pseudomonadota</taxon>
        <taxon>Alphaproteobacteria</taxon>
        <taxon>Hyphomicrobiales</taxon>
        <taxon>Flaviflagellibacter</taxon>
    </lineage>
</organism>
<evidence type="ECO:0000313" key="4">
    <source>
        <dbReference type="EMBL" id="MFC5068244.1"/>
    </source>
</evidence>
<sequence length="272" mass="28117">MAQTASTIPIALTIAGTDPSGGAGIQADLKTFSALGAYGATVITALVAQNTMGVRSIHDVPPQFIAEQMASVFDDLDVKAVKIGMLSRPEVIETVAAGLERYNSGTVVLDPVMVAASGDRLLVPEAVEALRTVLIPKALIITPNIPEAAALLDAPLAENEADMIAQAETLLDLGCRAVLVKGGHGLGPQSVDILLSDEGLSRFPARRISTQNTHGTGCTLSSAICAELAKGRSLTESVSAAKAYISAAIEASDLLSVGKGHGPVHHFHALWR</sequence>
<dbReference type="InterPro" id="IPR029056">
    <property type="entry name" value="Ribokinase-like"/>
</dbReference>
<dbReference type="PANTHER" id="PTHR20858:SF17">
    <property type="entry name" value="HYDROXYMETHYLPYRIMIDINE_PHOSPHOMETHYLPYRIMIDINE KINASE THI20-RELATED"/>
    <property type="match status" value="1"/>
</dbReference>
<comment type="pathway">
    <text evidence="1">Cofactor biosynthesis; thiamine diphosphate biosynthesis.</text>
</comment>
<proteinExistence type="predicted"/>
<feature type="domain" description="Pyridoxamine kinase/Phosphomethylpyrimidine kinase" evidence="3">
    <location>
        <begin position="18"/>
        <end position="265"/>
    </location>
</feature>
<gene>
    <name evidence="4" type="primary">thiD</name>
    <name evidence="4" type="ORF">ACFPFW_09485</name>
</gene>
<dbReference type="InterPro" id="IPR004399">
    <property type="entry name" value="HMP/HMP-P_kinase_dom"/>
</dbReference>
<dbReference type="GO" id="GO:0008972">
    <property type="term" value="F:phosphomethylpyrimidine kinase activity"/>
    <property type="evidence" value="ECO:0007669"/>
    <property type="project" value="UniProtKB-EC"/>
</dbReference>
<protein>
    <recommendedName>
        <fullName evidence="2">hydroxymethylpyrimidine kinase</fullName>
        <ecNumber evidence="2">2.7.1.49</ecNumber>
    </recommendedName>
</protein>
<evidence type="ECO:0000256" key="2">
    <source>
        <dbReference type="ARBA" id="ARBA00012135"/>
    </source>
</evidence>
<keyword evidence="4" id="KW-0418">Kinase</keyword>
<comment type="caution">
    <text evidence="4">The sequence shown here is derived from an EMBL/GenBank/DDBJ whole genome shotgun (WGS) entry which is preliminary data.</text>
</comment>
<dbReference type="Gene3D" id="3.40.1190.20">
    <property type="match status" value="1"/>
</dbReference>
<dbReference type="InterPro" id="IPR013749">
    <property type="entry name" value="PM/HMP-P_kinase-1"/>
</dbReference>
<dbReference type="RefSeq" id="WP_114955840.1">
    <property type="nucleotide sequence ID" value="NZ_JBHSJF010000006.1"/>
</dbReference>
<dbReference type="NCBIfam" id="TIGR00097">
    <property type="entry name" value="HMP-P_kinase"/>
    <property type="match status" value="1"/>
</dbReference>
<reference evidence="5" key="1">
    <citation type="journal article" date="2019" name="Int. J. Syst. Evol. Microbiol.">
        <title>The Global Catalogue of Microorganisms (GCM) 10K type strain sequencing project: providing services to taxonomists for standard genome sequencing and annotation.</title>
        <authorList>
            <consortium name="The Broad Institute Genomics Platform"/>
            <consortium name="The Broad Institute Genome Sequencing Center for Infectious Disease"/>
            <person name="Wu L."/>
            <person name="Ma J."/>
        </authorList>
    </citation>
    <scope>NUCLEOTIDE SEQUENCE [LARGE SCALE GENOMIC DNA]</scope>
    <source>
        <strain evidence="5">CGMCC 1.16444</strain>
    </source>
</reference>
<dbReference type="Proteomes" id="UP001595796">
    <property type="component" value="Unassembled WGS sequence"/>
</dbReference>
<evidence type="ECO:0000259" key="3">
    <source>
        <dbReference type="Pfam" id="PF08543"/>
    </source>
</evidence>
<accession>A0ABV9Z199</accession>
<keyword evidence="4" id="KW-0808">Transferase</keyword>
<keyword evidence="5" id="KW-1185">Reference proteome</keyword>
<dbReference type="Pfam" id="PF08543">
    <property type="entry name" value="Phos_pyr_kin"/>
    <property type="match status" value="1"/>
</dbReference>
<dbReference type="SUPFAM" id="SSF53613">
    <property type="entry name" value="Ribokinase-like"/>
    <property type="match status" value="1"/>
</dbReference>
<name>A0ABV9Z199_9HYPH</name>
<evidence type="ECO:0000313" key="5">
    <source>
        <dbReference type="Proteomes" id="UP001595796"/>
    </source>
</evidence>
<dbReference type="EMBL" id="JBHSJF010000006">
    <property type="protein sequence ID" value="MFC5068244.1"/>
    <property type="molecule type" value="Genomic_DNA"/>
</dbReference>
<dbReference type="CDD" id="cd01169">
    <property type="entry name" value="HMPP_kinase"/>
    <property type="match status" value="1"/>
</dbReference>
<dbReference type="PANTHER" id="PTHR20858">
    <property type="entry name" value="PHOSPHOMETHYLPYRIMIDINE KINASE"/>
    <property type="match status" value="1"/>
</dbReference>
<dbReference type="EC" id="2.7.1.49" evidence="2"/>
<evidence type="ECO:0000256" key="1">
    <source>
        <dbReference type="ARBA" id="ARBA00004948"/>
    </source>
</evidence>
<dbReference type="GO" id="GO:0008902">
    <property type="term" value="F:hydroxymethylpyrimidine kinase activity"/>
    <property type="evidence" value="ECO:0007669"/>
    <property type="project" value="UniProtKB-EC"/>
</dbReference>